<reference evidence="1 2" key="1">
    <citation type="submission" date="2017-10" db="EMBL/GenBank/DDBJ databases">
        <title>Novel microbial diversity and functional potential in the marine mammal oral microbiome.</title>
        <authorList>
            <person name="Dudek N.K."/>
            <person name="Sun C.L."/>
            <person name="Burstein D."/>
            <person name="Kantor R.S."/>
            <person name="Aliaga Goltsman D.S."/>
            <person name="Bik E.M."/>
            <person name="Thomas B.C."/>
            <person name="Banfield J.F."/>
            <person name="Relman D.A."/>
        </authorList>
    </citation>
    <scope>NUCLEOTIDE SEQUENCE [LARGE SCALE GENOMIC DNA]</scope>
    <source>
        <strain evidence="1">DOLJORAL78_50_517</strain>
    </source>
</reference>
<accession>A0A2G6PF10</accession>
<sequence>MIPSKYQIANSIKINQEWVEIHPDPPLVVSKQIQNISIEVPDLPKWDIRPESVSFIMPDGKAIKIEVELITQDGKTFKLEEIGLGPGLMFSNKPDITADSTASRLPQGMVFTTVRIRADRTLQGGQVLWICLTNY</sequence>
<dbReference type="EMBL" id="PDTV01000007">
    <property type="protein sequence ID" value="PIE83153.1"/>
    <property type="molecule type" value="Genomic_DNA"/>
</dbReference>
<dbReference type="Proteomes" id="UP000229278">
    <property type="component" value="Unassembled WGS sequence"/>
</dbReference>
<organism evidence="1 2">
    <name type="scientific">Candidatus Contendibacter odensensis</name>
    <dbReference type="NCBI Taxonomy" id="1400860"/>
    <lineage>
        <taxon>Bacteria</taxon>
        <taxon>Pseudomonadati</taxon>
        <taxon>Pseudomonadota</taxon>
        <taxon>Gammaproteobacteria</taxon>
        <taxon>Candidatus Competibacteraceae</taxon>
        <taxon>Candidatus Contendibacter</taxon>
    </lineage>
</organism>
<evidence type="ECO:0000313" key="1">
    <source>
        <dbReference type="EMBL" id="PIE83153.1"/>
    </source>
</evidence>
<dbReference type="AlphaFoldDB" id="A0A2G6PF10"/>
<proteinExistence type="predicted"/>
<name>A0A2G6PF10_9GAMM</name>
<evidence type="ECO:0000313" key="2">
    <source>
        <dbReference type="Proteomes" id="UP000229278"/>
    </source>
</evidence>
<protein>
    <submittedName>
        <fullName evidence="1">Uncharacterized protein</fullName>
    </submittedName>
</protein>
<gene>
    <name evidence="1" type="ORF">CSA09_03560</name>
</gene>
<comment type="caution">
    <text evidence="1">The sequence shown here is derived from an EMBL/GenBank/DDBJ whole genome shotgun (WGS) entry which is preliminary data.</text>
</comment>